<dbReference type="GO" id="GO:0032259">
    <property type="term" value="P:methylation"/>
    <property type="evidence" value="ECO:0007669"/>
    <property type="project" value="UniProtKB-KW"/>
</dbReference>
<sequence>MNKTNWNASLYDEKHSFVWKLASSVVELLAPKTGERILDVGCGTGQLTAQIAESGAHAIGFDNSTAMIDEACQLFPQITFQEADAHDFHCPEPFDAVFSNAALHWIIDPDRVAACVARALKPNGRLVVEFGGDGNVSHLANAIESAFEAVVGRSLQHPWYFPNIAGFSTVLESHGIEVTHAAMIDRPTRLEGDDGLRNWVRMFGNHWLGEIPSDQHNDFFEAVERFADPNLQSDGTWFADYRRIRVVGRKIS</sequence>
<proteinExistence type="predicted"/>
<evidence type="ECO:0000259" key="3">
    <source>
        <dbReference type="Pfam" id="PF13649"/>
    </source>
</evidence>
<feature type="domain" description="Methyltransferase" evidence="3">
    <location>
        <begin position="37"/>
        <end position="124"/>
    </location>
</feature>
<name>A0A5C6EPK0_9BACT</name>
<dbReference type="RefSeq" id="WP_146535553.1">
    <property type="nucleotide sequence ID" value="NZ_SJPX01000004.1"/>
</dbReference>
<dbReference type="InterPro" id="IPR041698">
    <property type="entry name" value="Methyltransf_25"/>
</dbReference>
<dbReference type="InterPro" id="IPR029063">
    <property type="entry name" value="SAM-dependent_MTases_sf"/>
</dbReference>
<dbReference type="Proteomes" id="UP000317977">
    <property type="component" value="Unassembled WGS sequence"/>
</dbReference>
<reference evidence="4 5" key="1">
    <citation type="submission" date="2019-02" db="EMBL/GenBank/DDBJ databases">
        <title>Deep-cultivation of Planctomycetes and their phenomic and genomic characterization uncovers novel biology.</title>
        <authorList>
            <person name="Wiegand S."/>
            <person name="Jogler M."/>
            <person name="Boedeker C."/>
            <person name="Pinto D."/>
            <person name="Vollmers J."/>
            <person name="Rivas-Marin E."/>
            <person name="Kohn T."/>
            <person name="Peeters S.H."/>
            <person name="Heuer A."/>
            <person name="Rast P."/>
            <person name="Oberbeckmann S."/>
            <person name="Bunk B."/>
            <person name="Jeske O."/>
            <person name="Meyerdierks A."/>
            <person name="Storesund J.E."/>
            <person name="Kallscheuer N."/>
            <person name="Luecker S."/>
            <person name="Lage O.M."/>
            <person name="Pohl T."/>
            <person name="Merkel B.J."/>
            <person name="Hornburger P."/>
            <person name="Mueller R.-W."/>
            <person name="Bruemmer F."/>
            <person name="Labrenz M."/>
            <person name="Spormann A.M."/>
            <person name="Op Den Camp H."/>
            <person name="Overmann J."/>
            <person name="Amann R."/>
            <person name="Jetten M.S.M."/>
            <person name="Mascher T."/>
            <person name="Medema M.H."/>
            <person name="Devos D.P."/>
            <person name="Kaster A.-K."/>
            <person name="Ovreas L."/>
            <person name="Rohde M."/>
            <person name="Galperin M.Y."/>
            <person name="Jogler C."/>
        </authorList>
    </citation>
    <scope>NUCLEOTIDE SEQUENCE [LARGE SCALE GENOMIC DNA]</scope>
    <source>
        <strain evidence="4 5">Poly59</strain>
    </source>
</reference>
<dbReference type="CDD" id="cd02440">
    <property type="entry name" value="AdoMet_MTases"/>
    <property type="match status" value="1"/>
</dbReference>
<evidence type="ECO:0000313" key="4">
    <source>
        <dbReference type="EMBL" id="TWU49269.1"/>
    </source>
</evidence>
<dbReference type="GO" id="GO:0030798">
    <property type="term" value="F:trans-aconitate 2-methyltransferase activity"/>
    <property type="evidence" value="ECO:0007669"/>
    <property type="project" value="UniProtKB-EC"/>
</dbReference>
<dbReference type="Pfam" id="PF13649">
    <property type="entry name" value="Methyltransf_25"/>
    <property type="match status" value="1"/>
</dbReference>
<dbReference type="Gene3D" id="3.40.50.150">
    <property type="entry name" value="Vaccinia Virus protein VP39"/>
    <property type="match status" value="1"/>
</dbReference>
<keyword evidence="5" id="KW-1185">Reference proteome</keyword>
<accession>A0A5C6EPK0</accession>
<comment type="caution">
    <text evidence="4">The sequence shown here is derived from an EMBL/GenBank/DDBJ whole genome shotgun (WGS) entry which is preliminary data.</text>
</comment>
<protein>
    <submittedName>
        <fullName evidence="4">Trans-aconitate 2-methyltransferase</fullName>
        <ecNumber evidence="4">2.1.1.144</ecNumber>
    </submittedName>
</protein>
<evidence type="ECO:0000256" key="1">
    <source>
        <dbReference type="ARBA" id="ARBA00022603"/>
    </source>
</evidence>
<dbReference type="PANTHER" id="PTHR43861:SF1">
    <property type="entry name" value="TRANS-ACONITATE 2-METHYLTRANSFERASE"/>
    <property type="match status" value="1"/>
</dbReference>
<evidence type="ECO:0000313" key="5">
    <source>
        <dbReference type="Proteomes" id="UP000317977"/>
    </source>
</evidence>
<keyword evidence="2 4" id="KW-0808">Transferase</keyword>
<gene>
    <name evidence="4" type="primary">tam</name>
    <name evidence="4" type="ORF">Poly59_38830</name>
</gene>
<dbReference type="EC" id="2.1.1.144" evidence="4"/>
<dbReference type="OrthoDB" id="253007at2"/>
<evidence type="ECO:0000256" key="2">
    <source>
        <dbReference type="ARBA" id="ARBA00022679"/>
    </source>
</evidence>
<dbReference type="SUPFAM" id="SSF53335">
    <property type="entry name" value="S-adenosyl-L-methionine-dependent methyltransferases"/>
    <property type="match status" value="1"/>
</dbReference>
<dbReference type="EMBL" id="SJPX01000004">
    <property type="protein sequence ID" value="TWU49269.1"/>
    <property type="molecule type" value="Genomic_DNA"/>
</dbReference>
<organism evidence="4 5">
    <name type="scientific">Rubripirellula reticaptiva</name>
    <dbReference type="NCBI Taxonomy" id="2528013"/>
    <lineage>
        <taxon>Bacteria</taxon>
        <taxon>Pseudomonadati</taxon>
        <taxon>Planctomycetota</taxon>
        <taxon>Planctomycetia</taxon>
        <taxon>Pirellulales</taxon>
        <taxon>Pirellulaceae</taxon>
        <taxon>Rubripirellula</taxon>
    </lineage>
</organism>
<keyword evidence="1 4" id="KW-0489">Methyltransferase</keyword>
<dbReference type="PANTHER" id="PTHR43861">
    <property type="entry name" value="TRANS-ACONITATE 2-METHYLTRANSFERASE-RELATED"/>
    <property type="match status" value="1"/>
</dbReference>
<dbReference type="AlphaFoldDB" id="A0A5C6EPK0"/>